<evidence type="ECO:0000313" key="1">
    <source>
        <dbReference type="EMBL" id="THC98092.1"/>
    </source>
</evidence>
<protein>
    <submittedName>
        <fullName evidence="1">Uncharacterized protein</fullName>
    </submittedName>
</protein>
<dbReference type="AlphaFoldDB" id="A0A4S3JQX4"/>
<evidence type="ECO:0000313" key="2">
    <source>
        <dbReference type="Proteomes" id="UP000308092"/>
    </source>
</evidence>
<comment type="caution">
    <text evidence="1">The sequence shown here is derived from an EMBL/GenBank/DDBJ whole genome shotgun (WGS) entry which is preliminary data.</text>
</comment>
<proteinExistence type="predicted"/>
<organism evidence="1 2">
    <name type="scientific">Aspergillus tanneri</name>
    <dbReference type="NCBI Taxonomy" id="1220188"/>
    <lineage>
        <taxon>Eukaryota</taxon>
        <taxon>Fungi</taxon>
        <taxon>Dikarya</taxon>
        <taxon>Ascomycota</taxon>
        <taxon>Pezizomycotina</taxon>
        <taxon>Eurotiomycetes</taxon>
        <taxon>Eurotiomycetidae</taxon>
        <taxon>Eurotiales</taxon>
        <taxon>Aspergillaceae</taxon>
        <taxon>Aspergillus</taxon>
        <taxon>Aspergillus subgen. Circumdati</taxon>
    </lineage>
</organism>
<keyword evidence="2" id="KW-1185">Reference proteome</keyword>
<dbReference type="EMBL" id="SOSA01000054">
    <property type="protein sequence ID" value="THC98092.1"/>
    <property type="molecule type" value="Genomic_DNA"/>
</dbReference>
<reference evidence="1 2" key="1">
    <citation type="submission" date="2019-03" db="EMBL/GenBank/DDBJ databases">
        <title>The genome sequence of a newly discovered highly antifungal drug resistant Aspergillus species, Aspergillus tanneri NIH 1004.</title>
        <authorList>
            <person name="Mounaud S."/>
            <person name="Singh I."/>
            <person name="Joardar V."/>
            <person name="Pakala S."/>
            <person name="Pakala S."/>
            <person name="Venepally P."/>
            <person name="Hoover J."/>
            <person name="Nierman W."/>
            <person name="Chung J."/>
            <person name="Losada L."/>
        </authorList>
    </citation>
    <scope>NUCLEOTIDE SEQUENCE [LARGE SCALE GENOMIC DNA]</scope>
    <source>
        <strain evidence="1 2">NIH1004</strain>
    </source>
</reference>
<gene>
    <name evidence="1" type="ORF">EYZ11_002444</name>
</gene>
<accession>A0A4S3JQX4</accession>
<dbReference type="VEuPathDB" id="FungiDB:EYZ11_002444"/>
<dbReference type="Proteomes" id="UP000308092">
    <property type="component" value="Unassembled WGS sequence"/>
</dbReference>
<name>A0A4S3JQX4_9EURO</name>
<sequence length="70" mass="8131">MSTDNNHKKGDTNGPFQEVINKTFVRKLAHAMCTFWIYKYFSTDRRTSISWTFFGIAENTVPVIQIRDGV</sequence>